<dbReference type="Gene3D" id="3.30.70.260">
    <property type="match status" value="1"/>
</dbReference>
<dbReference type="RefSeq" id="WP_152132341.1">
    <property type="nucleotide sequence ID" value="NZ_WELG01000002.1"/>
</dbReference>
<comment type="pathway">
    <text evidence="10">Amino-acid biosynthesis; L-methionine biosynthesis via de novo pathway; L-homoserine from L-aspartate: step 1/3.</text>
</comment>
<evidence type="ECO:0000313" key="12">
    <source>
        <dbReference type="EMBL" id="KAB7528976.1"/>
    </source>
</evidence>
<gene>
    <name evidence="12" type="ORF">F8C76_14095</name>
</gene>
<reference evidence="12 13" key="1">
    <citation type="submission" date="2019-10" db="EMBL/GenBank/DDBJ databases">
        <title>Muricauda olearia CL-SS4 JCM15563 genome.</title>
        <authorList>
            <person name="Liu L."/>
        </authorList>
    </citation>
    <scope>NUCLEOTIDE SEQUENCE [LARGE SCALE GENOMIC DNA]</scope>
    <source>
        <strain evidence="12 13">CL-SS4</strain>
    </source>
</reference>
<keyword evidence="5 9" id="KW-0418">Kinase</keyword>
<comment type="similarity">
    <text evidence="2 9">Belongs to the aspartokinase family.</text>
</comment>
<evidence type="ECO:0000256" key="9">
    <source>
        <dbReference type="RuleBase" id="RU003448"/>
    </source>
</evidence>
<dbReference type="EMBL" id="WELG01000002">
    <property type="protein sequence ID" value="KAB7528976.1"/>
    <property type="molecule type" value="Genomic_DNA"/>
</dbReference>
<feature type="binding site" evidence="8">
    <location>
        <position position="231"/>
    </location>
    <ligand>
        <name>ATP</name>
        <dbReference type="ChEBI" id="CHEBI:30616"/>
    </ligand>
</feature>
<protein>
    <recommendedName>
        <fullName evidence="9">Aspartokinase</fullName>
        <ecNumber evidence="9">2.7.2.4</ecNumber>
    </recommendedName>
</protein>
<dbReference type="UniPathway" id="UPA00051">
    <property type="reaction ID" value="UER00462"/>
</dbReference>
<comment type="pathway">
    <text evidence="1 10">Amino-acid biosynthesis; L-lysine biosynthesis via DAP pathway; (S)-tetrahydrodipicolinate from L-aspartate: step 1/4.</text>
</comment>
<evidence type="ECO:0000313" key="13">
    <source>
        <dbReference type="Proteomes" id="UP000429785"/>
    </source>
</evidence>
<dbReference type="InterPro" id="IPR045865">
    <property type="entry name" value="ACT-like_dom_sf"/>
</dbReference>
<dbReference type="PIRSF" id="PIRSF000726">
    <property type="entry name" value="Asp_kin"/>
    <property type="match status" value="1"/>
</dbReference>
<dbReference type="SUPFAM" id="SSF53633">
    <property type="entry name" value="Carbamate kinase-like"/>
    <property type="match status" value="1"/>
</dbReference>
<dbReference type="UniPathway" id="UPA00034">
    <property type="reaction ID" value="UER00015"/>
</dbReference>
<keyword evidence="6 8" id="KW-0067">ATP-binding</keyword>
<keyword evidence="4 8" id="KW-0547">Nucleotide-binding</keyword>
<dbReference type="GO" id="GO:0009088">
    <property type="term" value="P:threonine biosynthetic process"/>
    <property type="evidence" value="ECO:0007669"/>
    <property type="project" value="UniProtKB-UniPathway"/>
</dbReference>
<dbReference type="GO" id="GO:0009090">
    <property type="term" value="P:homoserine biosynthetic process"/>
    <property type="evidence" value="ECO:0007669"/>
    <property type="project" value="TreeGrafter"/>
</dbReference>
<evidence type="ECO:0000256" key="7">
    <source>
        <dbReference type="ARBA" id="ARBA00047872"/>
    </source>
</evidence>
<accession>A0A6I1E601</accession>
<dbReference type="PANTHER" id="PTHR21499:SF59">
    <property type="entry name" value="ASPARTOKINASE"/>
    <property type="match status" value="1"/>
</dbReference>
<dbReference type="GO" id="GO:0005829">
    <property type="term" value="C:cytosol"/>
    <property type="evidence" value="ECO:0007669"/>
    <property type="project" value="TreeGrafter"/>
</dbReference>
<dbReference type="GO" id="GO:0004072">
    <property type="term" value="F:aspartate kinase activity"/>
    <property type="evidence" value="ECO:0007669"/>
    <property type="project" value="UniProtKB-EC"/>
</dbReference>
<dbReference type="Gene3D" id="3.40.1160.10">
    <property type="entry name" value="Acetylglutamate kinase-like"/>
    <property type="match status" value="1"/>
</dbReference>
<dbReference type="Gene3D" id="1.20.120.1320">
    <property type="entry name" value="Aspartokinase, catalytic domain"/>
    <property type="match status" value="1"/>
</dbReference>
<dbReference type="InterPro" id="IPR001341">
    <property type="entry name" value="Asp_kinase"/>
</dbReference>
<comment type="pathway">
    <text evidence="10">Amino-acid biosynthesis; L-threonine biosynthesis; L-threonine from L-aspartate: step 1/5.</text>
</comment>
<keyword evidence="3 9" id="KW-0808">Transferase</keyword>
<sequence>MRVFKFGGASVKDADGVKNVVNVLNQMGHKDTLVVISAMGKTTNAMEKVVEAYFKDKDAVVGILQEVMDYHDGILGDLFKNPSHPVYARVKLLFEEVNGFLTWNKSPKYAFVYDQVVGYGELVSTTIVSEYLNEVGLSNAWLDVRTLIKTDNNYRDAQINWERTQDEVSAKVDMSKLNITQGFLGSDDNNFTTTLGREGSDYTAAILAYCLNAESVTIWKDVPGVLNADPRNFKETQLLEQISYREAIELAFYGASVIHPKTLQPLQRKEIPLHVKSFVKPSDKGTTVGKGVNIVPKIPCFIVKKDQVLLKLSSLDFSFIVENNISEIFKLFHDHKLKVDLIQNSAISFSVCLDNKFNGLQPMLDELKRKFKVVCHEDVSLYTIRHFDDAAVKSLQNGKSVLVEQRGKETVQLVVK</sequence>
<dbReference type="InterPro" id="IPR042199">
    <property type="entry name" value="AsparK_Bifunc_asparK/hSer_DH"/>
</dbReference>
<dbReference type="NCBIfam" id="TIGR00657">
    <property type="entry name" value="asp_kinases"/>
    <property type="match status" value="1"/>
</dbReference>
<name>A0A6I1E601_9FLAO</name>
<evidence type="ECO:0000256" key="6">
    <source>
        <dbReference type="ARBA" id="ARBA00022840"/>
    </source>
</evidence>
<evidence type="ECO:0000256" key="3">
    <source>
        <dbReference type="ARBA" id="ARBA00022679"/>
    </source>
</evidence>
<proteinExistence type="inferred from homology"/>
<evidence type="ECO:0000259" key="11">
    <source>
        <dbReference type="Pfam" id="PF00696"/>
    </source>
</evidence>
<comment type="catalytic activity">
    <reaction evidence="7 9">
        <text>L-aspartate + ATP = 4-phospho-L-aspartate + ADP</text>
        <dbReference type="Rhea" id="RHEA:23776"/>
        <dbReference type="ChEBI" id="CHEBI:29991"/>
        <dbReference type="ChEBI" id="CHEBI:30616"/>
        <dbReference type="ChEBI" id="CHEBI:57535"/>
        <dbReference type="ChEBI" id="CHEBI:456216"/>
        <dbReference type="EC" id="2.7.2.4"/>
    </reaction>
</comment>
<evidence type="ECO:0000256" key="2">
    <source>
        <dbReference type="ARBA" id="ARBA00010122"/>
    </source>
</evidence>
<dbReference type="InterPro" id="IPR001048">
    <property type="entry name" value="Asp/Glu/Uridylate_kinase"/>
</dbReference>
<dbReference type="GO" id="GO:0005524">
    <property type="term" value="F:ATP binding"/>
    <property type="evidence" value="ECO:0007669"/>
    <property type="project" value="UniProtKB-KW"/>
</dbReference>
<evidence type="ECO:0000256" key="8">
    <source>
        <dbReference type="PIRSR" id="PIRSR000726-1"/>
    </source>
</evidence>
<feature type="domain" description="Aspartate/glutamate/uridylate kinase" evidence="11">
    <location>
        <begin position="2"/>
        <end position="277"/>
    </location>
</feature>
<dbReference type="UniPathway" id="UPA00050">
    <property type="reaction ID" value="UER00461"/>
</dbReference>
<evidence type="ECO:0000256" key="10">
    <source>
        <dbReference type="RuleBase" id="RU004249"/>
    </source>
</evidence>
<dbReference type="OrthoDB" id="9799110at2"/>
<keyword evidence="10" id="KW-0028">Amino-acid biosynthesis</keyword>
<dbReference type="SUPFAM" id="SSF55021">
    <property type="entry name" value="ACT-like"/>
    <property type="match status" value="1"/>
</dbReference>
<dbReference type="EC" id="2.7.2.4" evidence="9"/>
<dbReference type="AlphaFoldDB" id="A0A6I1E601"/>
<dbReference type="PANTHER" id="PTHR21499">
    <property type="entry name" value="ASPARTATE KINASE"/>
    <property type="match status" value="1"/>
</dbReference>
<organism evidence="12 13">
    <name type="scientific">Flagellimonas olearia</name>
    <dbReference type="NCBI Taxonomy" id="552546"/>
    <lineage>
        <taxon>Bacteria</taxon>
        <taxon>Pseudomonadati</taxon>
        <taxon>Bacteroidota</taxon>
        <taxon>Flavobacteriia</taxon>
        <taxon>Flavobacteriales</taxon>
        <taxon>Flavobacteriaceae</taxon>
        <taxon>Flagellimonas</taxon>
    </lineage>
</organism>
<comment type="caution">
    <text evidence="12">The sequence shown here is derived from an EMBL/GenBank/DDBJ whole genome shotgun (WGS) entry which is preliminary data.</text>
</comment>
<evidence type="ECO:0000256" key="5">
    <source>
        <dbReference type="ARBA" id="ARBA00022777"/>
    </source>
</evidence>
<dbReference type="Pfam" id="PF00696">
    <property type="entry name" value="AA_kinase"/>
    <property type="match status" value="1"/>
</dbReference>
<dbReference type="InterPro" id="IPR036393">
    <property type="entry name" value="AceGlu_kinase-like_sf"/>
</dbReference>
<dbReference type="Proteomes" id="UP000429785">
    <property type="component" value="Unassembled WGS sequence"/>
</dbReference>
<evidence type="ECO:0000256" key="1">
    <source>
        <dbReference type="ARBA" id="ARBA00004766"/>
    </source>
</evidence>
<dbReference type="InterPro" id="IPR005260">
    <property type="entry name" value="Asp_kin_monofn"/>
</dbReference>
<dbReference type="GO" id="GO:0009089">
    <property type="term" value="P:lysine biosynthetic process via diaminopimelate"/>
    <property type="evidence" value="ECO:0007669"/>
    <property type="project" value="UniProtKB-UniPathway"/>
</dbReference>
<evidence type="ECO:0000256" key="4">
    <source>
        <dbReference type="ARBA" id="ARBA00022741"/>
    </source>
</evidence>